<dbReference type="SUPFAM" id="SSF53822">
    <property type="entry name" value="Periplasmic binding protein-like I"/>
    <property type="match status" value="1"/>
</dbReference>
<dbReference type="PANTHER" id="PTHR30146:SF109">
    <property type="entry name" value="HTH-TYPE TRANSCRIPTIONAL REGULATOR GALS"/>
    <property type="match status" value="1"/>
</dbReference>
<dbReference type="EMBL" id="JAWDIP010000003">
    <property type="protein sequence ID" value="MDY0393701.1"/>
    <property type="molecule type" value="Genomic_DNA"/>
</dbReference>
<dbReference type="PANTHER" id="PTHR30146">
    <property type="entry name" value="LACI-RELATED TRANSCRIPTIONAL REPRESSOR"/>
    <property type="match status" value="1"/>
</dbReference>
<dbReference type="CDD" id="cd06267">
    <property type="entry name" value="PBP1_LacI_sugar_binding-like"/>
    <property type="match status" value="1"/>
</dbReference>
<dbReference type="InterPro" id="IPR028082">
    <property type="entry name" value="Peripla_BP_I"/>
</dbReference>
<protein>
    <submittedName>
        <fullName evidence="5">Substrate-binding domain-containing protein</fullName>
    </submittedName>
</protein>
<evidence type="ECO:0000256" key="3">
    <source>
        <dbReference type="ARBA" id="ARBA00023163"/>
    </source>
</evidence>
<gene>
    <name evidence="5" type="ORF">RWE15_03650</name>
</gene>
<evidence type="ECO:0000259" key="4">
    <source>
        <dbReference type="Pfam" id="PF13377"/>
    </source>
</evidence>
<keyword evidence="1" id="KW-0805">Transcription regulation</keyword>
<keyword evidence="2" id="KW-0238">DNA-binding</keyword>
<dbReference type="Proteomes" id="UP001281447">
    <property type="component" value="Unassembled WGS sequence"/>
</dbReference>
<sequence>MNHPVFNDIVNSFKNVVGNLGYDILLFSNKSFSNGGQDYLKRCVHFQLDGCLVIAGDEIEEATRELDRSNIPCVGIDIELTGPNSSYVTTDNEKVSESVVTHLYLNSIREVAFIGGPENSFVSGIRKDSFLKHMASFGMQVEEDWIQHGDYFEESGYHAMKNILRAKQKPQAVYAVSDMMALGALRAMKEAEVRVPEDMKLIGCDDIEACRYSDPTLATVKQDKEKMGRLAAVMLHDLINETAQPHAMKVDPELIVRASCAFDTAQVDKEEK</sequence>
<evidence type="ECO:0000256" key="2">
    <source>
        <dbReference type="ARBA" id="ARBA00023125"/>
    </source>
</evidence>
<feature type="domain" description="Transcriptional regulator LacI/GalR-like sensor" evidence="4">
    <location>
        <begin position="100"/>
        <end position="260"/>
    </location>
</feature>
<keyword evidence="6" id="KW-1185">Reference proteome</keyword>
<name>A0ABU5C4C0_9BACI</name>
<organism evidence="5 6">
    <name type="scientific">Tigheibacillus halophilus</name>
    <dbReference type="NCBI Taxonomy" id="361280"/>
    <lineage>
        <taxon>Bacteria</taxon>
        <taxon>Bacillati</taxon>
        <taxon>Bacillota</taxon>
        <taxon>Bacilli</taxon>
        <taxon>Bacillales</taxon>
        <taxon>Bacillaceae</taxon>
        <taxon>Tigheibacillus</taxon>
    </lineage>
</organism>
<accession>A0ABU5C4C0</accession>
<dbReference type="Pfam" id="PF13377">
    <property type="entry name" value="Peripla_BP_3"/>
    <property type="match status" value="1"/>
</dbReference>
<reference evidence="5 6" key="1">
    <citation type="submission" date="2023-10" db="EMBL/GenBank/DDBJ databases">
        <title>Virgibacillus halophilus 5B73C genome.</title>
        <authorList>
            <person name="Miliotis G."/>
            <person name="Sengupta P."/>
            <person name="Hameed A."/>
            <person name="Chuvochina M."/>
            <person name="Mcdonagh F."/>
            <person name="Simpson A.C."/>
            <person name="Singh N.K."/>
            <person name="Rekha P.D."/>
            <person name="Raman K."/>
            <person name="Hugenholtz P."/>
            <person name="Venkateswaran K."/>
        </authorList>
    </citation>
    <scope>NUCLEOTIDE SEQUENCE [LARGE SCALE GENOMIC DNA]</scope>
    <source>
        <strain evidence="5 6">5B73C</strain>
    </source>
</reference>
<comment type="caution">
    <text evidence="5">The sequence shown here is derived from an EMBL/GenBank/DDBJ whole genome shotgun (WGS) entry which is preliminary data.</text>
</comment>
<evidence type="ECO:0000313" key="5">
    <source>
        <dbReference type="EMBL" id="MDY0393701.1"/>
    </source>
</evidence>
<dbReference type="InterPro" id="IPR046335">
    <property type="entry name" value="LacI/GalR-like_sensor"/>
</dbReference>
<keyword evidence="3" id="KW-0804">Transcription</keyword>
<evidence type="ECO:0000256" key="1">
    <source>
        <dbReference type="ARBA" id="ARBA00023015"/>
    </source>
</evidence>
<proteinExistence type="predicted"/>
<evidence type="ECO:0000313" key="6">
    <source>
        <dbReference type="Proteomes" id="UP001281447"/>
    </source>
</evidence>
<dbReference type="Gene3D" id="3.40.50.2300">
    <property type="match status" value="2"/>
</dbReference>